<sequence>MILEVTPPFGVGPVRIGMTLDEAEAALRSVEGYREPEPTGVPTRGTADYDSGMSIGVETSGGLVEAVQVYRPYGDVEVSYQGIDLLRTPARQVIERLGALTELEEDEGGRSYTAPELLLALWRPFVEDENPAEEQGHYFQSVLVARPGYYD</sequence>
<evidence type="ECO:0000313" key="1">
    <source>
        <dbReference type="EMBL" id="MBA4861319.1"/>
    </source>
</evidence>
<comment type="caution">
    <text evidence="1">The sequence shown here is derived from an EMBL/GenBank/DDBJ whole genome shotgun (WGS) entry which is preliminary data.</text>
</comment>
<organism evidence="1 2">
    <name type="scientific">Streptomyces himalayensis subsp. aureolus</name>
    <dbReference type="NCBI Taxonomy" id="2758039"/>
    <lineage>
        <taxon>Bacteria</taxon>
        <taxon>Bacillati</taxon>
        <taxon>Actinomycetota</taxon>
        <taxon>Actinomycetes</taxon>
        <taxon>Kitasatosporales</taxon>
        <taxon>Streptomycetaceae</taxon>
        <taxon>Streptomyces</taxon>
        <taxon>Streptomyces himalayensis</taxon>
    </lineage>
</organism>
<gene>
    <name evidence="1" type="ORF">H1V43_07940</name>
</gene>
<dbReference type="EMBL" id="JACEQY010000005">
    <property type="protein sequence ID" value="MBA4861319.1"/>
    <property type="molecule type" value="Genomic_DNA"/>
</dbReference>
<dbReference type="RefSeq" id="WP_181863346.1">
    <property type="nucleotide sequence ID" value="NZ_JACEQY010000005.1"/>
</dbReference>
<proteinExistence type="predicted"/>
<dbReference type="AlphaFoldDB" id="A0A7W2CY94"/>
<keyword evidence="2" id="KW-1185">Reference proteome</keyword>
<name>A0A7W2CY94_9ACTN</name>
<accession>A0A7W2CY94</accession>
<protein>
    <submittedName>
        <fullName evidence="1">Uncharacterized protein</fullName>
    </submittedName>
</protein>
<evidence type="ECO:0000313" key="2">
    <source>
        <dbReference type="Proteomes" id="UP000586976"/>
    </source>
</evidence>
<reference evidence="1 2" key="1">
    <citation type="submission" date="2020-07" db="EMBL/GenBank/DDBJ databases">
        <title>Streptomyces isolated from Indian soil.</title>
        <authorList>
            <person name="Mandal S."/>
            <person name="Maiti P.K."/>
        </authorList>
    </citation>
    <scope>NUCLEOTIDE SEQUENCE [LARGE SCALE GENOMIC DNA]</scope>
    <source>
        <strain evidence="1 2">PSKA54</strain>
    </source>
</reference>
<dbReference type="Proteomes" id="UP000586976">
    <property type="component" value="Unassembled WGS sequence"/>
</dbReference>